<feature type="domain" description="RNA polymerase sigma-70 region 2" evidence="6">
    <location>
        <begin position="18"/>
        <end position="85"/>
    </location>
</feature>
<dbReference type="InterPro" id="IPR039425">
    <property type="entry name" value="RNA_pol_sigma-70-like"/>
</dbReference>
<dbReference type="InterPro" id="IPR014284">
    <property type="entry name" value="RNA_pol_sigma-70_dom"/>
</dbReference>
<dbReference type="Proteomes" id="UP000183413">
    <property type="component" value="Unassembled WGS sequence"/>
</dbReference>
<dbReference type="PANTHER" id="PTHR43133:SF57">
    <property type="entry name" value="RNA POLYMERASE SIGMA-70 FACTOR"/>
    <property type="match status" value="1"/>
</dbReference>
<dbReference type="Pfam" id="PF04542">
    <property type="entry name" value="Sigma70_r2"/>
    <property type="match status" value="1"/>
</dbReference>
<keyword evidence="3" id="KW-0731">Sigma factor</keyword>
<dbReference type="RefSeq" id="WP_024936561.1">
    <property type="nucleotide sequence ID" value="NZ_CP083237.1"/>
</dbReference>
<name>A0A1I4XVA6_9ACTN</name>
<evidence type="ECO:0000256" key="1">
    <source>
        <dbReference type="ARBA" id="ARBA00010641"/>
    </source>
</evidence>
<keyword evidence="2" id="KW-0805">Transcription regulation</keyword>
<organism evidence="8 9">
    <name type="scientific">Actinomadura madurae</name>
    <dbReference type="NCBI Taxonomy" id="1993"/>
    <lineage>
        <taxon>Bacteria</taxon>
        <taxon>Bacillati</taxon>
        <taxon>Actinomycetota</taxon>
        <taxon>Actinomycetes</taxon>
        <taxon>Streptosporangiales</taxon>
        <taxon>Thermomonosporaceae</taxon>
        <taxon>Actinomadura</taxon>
    </lineage>
</organism>
<dbReference type="GO" id="GO:0016987">
    <property type="term" value="F:sigma factor activity"/>
    <property type="evidence" value="ECO:0007669"/>
    <property type="project" value="UniProtKB-KW"/>
</dbReference>
<dbReference type="STRING" id="1993.SAMN04489713_1011047"/>
<gene>
    <name evidence="8" type="ORF">SAMN04489713_1011047</name>
</gene>
<comment type="similarity">
    <text evidence="1">Belongs to the sigma-70 factor family. ECF subfamily.</text>
</comment>
<keyword evidence="9" id="KW-1185">Reference proteome</keyword>
<feature type="domain" description="RNA polymerase sigma factor 70 region 4 type 2" evidence="7">
    <location>
        <begin position="114"/>
        <end position="162"/>
    </location>
</feature>
<dbReference type="Pfam" id="PF08281">
    <property type="entry name" value="Sigma70_r4_2"/>
    <property type="match status" value="1"/>
</dbReference>
<keyword evidence="4" id="KW-0804">Transcription</keyword>
<dbReference type="Gene3D" id="1.10.1740.10">
    <property type="match status" value="1"/>
</dbReference>
<evidence type="ECO:0000259" key="6">
    <source>
        <dbReference type="Pfam" id="PF04542"/>
    </source>
</evidence>
<feature type="compositionally biased region" description="Basic and acidic residues" evidence="5">
    <location>
        <begin position="178"/>
        <end position="189"/>
    </location>
</feature>
<dbReference type="PANTHER" id="PTHR43133">
    <property type="entry name" value="RNA POLYMERASE ECF-TYPE SIGMA FACTO"/>
    <property type="match status" value="1"/>
</dbReference>
<protein>
    <submittedName>
        <fullName evidence="8">RNA polymerase sigma-70 factor, ECF subfamily</fullName>
    </submittedName>
</protein>
<dbReference type="EMBL" id="FOVH01000001">
    <property type="protein sequence ID" value="SFN29821.1"/>
    <property type="molecule type" value="Genomic_DNA"/>
</dbReference>
<dbReference type="InterPro" id="IPR013325">
    <property type="entry name" value="RNA_pol_sigma_r2"/>
</dbReference>
<dbReference type="NCBIfam" id="TIGR02937">
    <property type="entry name" value="sigma70-ECF"/>
    <property type="match status" value="1"/>
</dbReference>
<dbReference type="AlphaFoldDB" id="A0A1I4XVA6"/>
<feature type="region of interest" description="Disordered" evidence="5">
    <location>
        <begin position="168"/>
        <end position="189"/>
    </location>
</feature>
<dbReference type="GO" id="GO:0006352">
    <property type="term" value="P:DNA-templated transcription initiation"/>
    <property type="evidence" value="ECO:0007669"/>
    <property type="project" value="InterPro"/>
</dbReference>
<dbReference type="InParanoid" id="A0A1I4XVA6"/>
<evidence type="ECO:0000256" key="2">
    <source>
        <dbReference type="ARBA" id="ARBA00023015"/>
    </source>
</evidence>
<evidence type="ECO:0000313" key="9">
    <source>
        <dbReference type="Proteomes" id="UP000183413"/>
    </source>
</evidence>
<dbReference type="InterPro" id="IPR013324">
    <property type="entry name" value="RNA_pol_sigma_r3/r4-like"/>
</dbReference>
<dbReference type="Gene3D" id="1.10.10.10">
    <property type="entry name" value="Winged helix-like DNA-binding domain superfamily/Winged helix DNA-binding domain"/>
    <property type="match status" value="1"/>
</dbReference>
<dbReference type="eggNOG" id="COG1595">
    <property type="taxonomic scope" value="Bacteria"/>
</dbReference>
<dbReference type="GO" id="GO:0003677">
    <property type="term" value="F:DNA binding"/>
    <property type="evidence" value="ECO:0007669"/>
    <property type="project" value="InterPro"/>
</dbReference>
<dbReference type="InterPro" id="IPR007627">
    <property type="entry name" value="RNA_pol_sigma70_r2"/>
</dbReference>
<dbReference type="InterPro" id="IPR036388">
    <property type="entry name" value="WH-like_DNA-bd_sf"/>
</dbReference>
<evidence type="ECO:0000313" key="8">
    <source>
        <dbReference type="EMBL" id="SFN29821.1"/>
    </source>
</evidence>
<evidence type="ECO:0000256" key="3">
    <source>
        <dbReference type="ARBA" id="ARBA00023082"/>
    </source>
</evidence>
<dbReference type="SUPFAM" id="SSF88659">
    <property type="entry name" value="Sigma3 and sigma4 domains of RNA polymerase sigma factors"/>
    <property type="match status" value="1"/>
</dbReference>
<dbReference type="InterPro" id="IPR013249">
    <property type="entry name" value="RNA_pol_sigma70_r4_t2"/>
</dbReference>
<dbReference type="SUPFAM" id="SSF88946">
    <property type="entry name" value="Sigma2 domain of RNA polymerase sigma factors"/>
    <property type="match status" value="1"/>
</dbReference>
<evidence type="ECO:0000259" key="7">
    <source>
        <dbReference type="Pfam" id="PF08281"/>
    </source>
</evidence>
<evidence type="ECO:0000256" key="4">
    <source>
        <dbReference type="ARBA" id="ARBA00023163"/>
    </source>
</evidence>
<evidence type="ECO:0000256" key="5">
    <source>
        <dbReference type="SAM" id="MobiDB-lite"/>
    </source>
</evidence>
<proteinExistence type="inferred from homology"/>
<accession>A0A1I4XVA6</accession>
<sequence length="189" mass="20931">MNHPGRLQPDPGPALLDLYDEALPEVYGYLLSRCGRRALAEDLTADTFLAAVEAVRKEPPPVLSVAWLVGVARHKLADHWRRAAREQRGLQAMDGGASDATEDPWDERVDALLAREVLEQLGPHHRAALTLRYLDGLPVPQVAEHLGRTLHATEALLTRARTAFRHAYNDHCSPGRPRPGDRGKEGHDD</sequence>
<dbReference type="GeneID" id="99656888"/>
<reference evidence="8 9" key="1">
    <citation type="submission" date="2016-10" db="EMBL/GenBank/DDBJ databases">
        <authorList>
            <person name="de Groot N.N."/>
        </authorList>
    </citation>
    <scope>NUCLEOTIDE SEQUENCE [LARGE SCALE GENOMIC DNA]</scope>
    <source>
        <strain evidence="8 9">DSM 43067</strain>
    </source>
</reference>
<dbReference type="OrthoDB" id="5243336at2"/>